<keyword evidence="2 3" id="KW-0472">Membrane</keyword>
<dbReference type="InterPro" id="IPR004995">
    <property type="entry name" value="Spore_Ger"/>
</dbReference>
<feature type="transmembrane region" description="Helical" evidence="3">
    <location>
        <begin position="374"/>
        <end position="394"/>
    </location>
</feature>
<dbReference type="Proteomes" id="UP001267290">
    <property type="component" value="Unassembled WGS sequence"/>
</dbReference>
<protein>
    <submittedName>
        <fullName evidence="4">Spore germination protein KA</fullName>
    </submittedName>
</protein>
<feature type="transmembrane region" description="Helical" evidence="3">
    <location>
        <begin position="287"/>
        <end position="306"/>
    </location>
</feature>
<dbReference type="PANTHER" id="PTHR22550">
    <property type="entry name" value="SPORE GERMINATION PROTEIN"/>
    <property type="match status" value="1"/>
</dbReference>
<gene>
    <name evidence="4" type="ORF">J2736_001401</name>
</gene>
<dbReference type="PIRSF" id="PIRSF005690">
    <property type="entry name" value="GerBA"/>
    <property type="match status" value="1"/>
</dbReference>
<comment type="similarity">
    <text evidence="1">Belongs to the GerABKA family.</text>
</comment>
<keyword evidence="3" id="KW-1133">Transmembrane helix</keyword>
<dbReference type="Pfam" id="PF03323">
    <property type="entry name" value="GerA"/>
    <property type="match status" value="1"/>
</dbReference>
<dbReference type="RefSeq" id="WP_310224699.1">
    <property type="nucleotide sequence ID" value="NZ_JAVDSB010000001.1"/>
</dbReference>
<evidence type="ECO:0000256" key="2">
    <source>
        <dbReference type="ARBA" id="ARBA00023136"/>
    </source>
</evidence>
<feature type="transmembrane region" description="Helical" evidence="3">
    <location>
        <begin position="406"/>
        <end position="432"/>
    </location>
</feature>
<organism evidence="4 5">
    <name type="scientific">Paenibacillus qinlingensis</name>
    <dbReference type="NCBI Taxonomy" id="1837343"/>
    <lineage>
        <taxon>Bacteria</taxon>
        <taxon>Bacillati</taxon>
        <taxon>Bacillota</taxon>
        <taxon>Bacilli</taxon>
        <taxon>Bacillales</taxon>
        <taxon>Paenibacillaceae</taxon>
        <taxon>Paenibacillus</taxon>
    </lineage>
</organism>
<keyword evidence="5" id="KW-1185">Reference proteome</keyword>
<comment type="caution">
    <text evidence="4">The sequence shown here is derived from an EMBL/GenBank/DDBJ whole genome shotgun (WGS) entry which is preliminary data.</text>
</comment>
<evidence type="ECO:0000313" key="5">
    <source>
        <dbReference type="Proteomes" id="UP001267290"/>
    </source>
</evidence>
<sequence>MSPPSISTNAIITHMINALGHSPDFKQHLLPVIGNEGVKCFYLESLVDKTRFEEFILQPIIKLEYGSNLEQLTSVLTNKMPSSFLQSVGNQETGLKYVLDGFILFVPLDEGKPFALDFSRIPARSVTEPVNEVTIRGPKEGFTEDMNVNLALVRKRLKSSHLTYSKLTIGQETHTDVYIVYLQNLASPTIIAEAKRRLETIQTDSILESSYIEECIQDTAWTPFQQVYATERPDVVTAHLLEGSFCIITAGTPCVLIGPITFFQLFNSPEDYYERADIATLIRWLRMFSFLLAIFVPSVYIALVTFHQEVLPSSLLISLSSQREGIPFPAFLEAMIMLCTFEILREAGLRMPRITGQAISIVGALVLGQSAVEAGLVSASMVIVVSITAIANFVTPSYSFGIAQRIIQFSFIILAGIVGMFGVTCGVLVLLTHLVSIRSFGVKYFTPLAPMHLAAFKDTLIRVPRPKMKRNHRSVSKRQP</sequence>
<keyword evidence="3" id="KW-0812">Transmembrane</keyword>
<reference evidence="4 5" key="1">
    <citation type="submission" date="2023-07" db="EMBL/GenBank/DDBJ databases">
        <title>Sorghum-associated microbial communities from plants grown in Nebraska, USA.</title>
        <authorList>
            <person name="Schachtman D."/>
        </authorList>
    </citation>
    <scope>NUCLEOTIDE SEQUENCE [LARGE SCALE GENOMIC DNA]</scope>
    <source>
        <strain evidence="4 5">CC258</strain>
    </source>
</reference>
<feature type="transmembrane region" description="Helical" evidence="3">
    <location>
        <begin position="247"/>
        <end position="266"/>
    </location>
</feature>
<name>A0ABU1NRW7_9BACL</name>
<evidence type="ECO:0000313" key="4">
    <source>
        <dbReference type="EMBL" id="MDR6550218.1"/>
    </source>
</evidence>
<dbReference type="InterPro" id="IPR050768">
    <property type="entry name" value="UPF0353/GerABKA_families"/>
</dbReference>
<dbReference type="PANTHER" id="PTHR22550:SF5">
    <property type="entry name" value="LEUCINE ZIPPER PROTEIN 4"/>
    <property type="match status" value="1"/>
</dbReference>
<evidence type="ECO:0000256" key="3">
    <source>
        <dbReference type="SAM" id="Phobius"/>
    </source>
</evidence>
<evidence type="ECO:0000256" key="1">
    <source>
        <dbReference type="ARBA" id="ARBA00005278"/>
    </source>
</evidence>
<accession>A0ABU1NRW7</accession>
<dbReference type="EMBL" id="JAVDSB010000001">
    <property type="protein sequence ID" value="MDR6550218.1"/>
    <property type="molecule type" value="Genomic_DNA"/>
</dbReference>
<proteinExistence type="inferred from homology"/>